<organism evidence="1 4">
    <name type="scientific">Marine Group I thaumarchaeote</name>
    <dbReference type="NCBI Taxonomy" id="2511932"/>
    <lineage>
        <taxon>Archaea</taxon>
        <taxon>Nitrososphaerota</taxon>
        <taxon>Marine Group I</taxon>
    </lineage>
</organism>
<comment type="caution">
    <text evidence="1">The sequence shown here is derived from an EMBL/GenBank/DDBJ whole genome shotgun (WGS) entry which is preliminary data.</text>
</comment>
<dbReference type="Proteomes" id="UP000568446">
    <property type="component" value="Unassembled WGS sequence"/>
</dbReference>
<evidence type="ECO:0000313" key="4">
    <source>
        <dbReference type="Proteomes" id="UP000587702"/>
    </source>
</evidence>
<name>A0A7K4M7L4_9ARCH</name>
<dbReference type="EMBL" id="JACATK010000019">
    <property type="protein sequence ID" value="NWJ30024.1"/>
    <property type="molecule type" value="Genomic_DNA"/>
</dbReference>
<evidence type="ECO:0000313" key="2">
    <source>
        <dbReference type="EMBL" id="NWJ30024.1"/>
    </source>
</evidence>
<sequence>MLTTILVGSSGSGKSTHAQTLGQVICSTDKYVEEQARILGVSYDKAFQMLQSIGIFKKFTKYFYEDIDYCIRNNKDFVIDRTNLSSEMRCSLILKLRGMARKYGKTIIIKGVYFVTPKNVIWQRLEHRKNIENKSISVMLVEEQIKKYELPTIEEGFDYLIKK</sequence>
<dbReference type="EMBL" id="JACATI010000001">
    <property type="protein sequence ID" value="NWJ19495.1"/>
    <property type="molecule type" value="Genomic_DNA"/>
</dbReference>
<dbReference type="InterPro" id="IPR027417">
    <property type="entry name" value="P-loop_NTPase"/>
</dbReference>
<dbReference type="Gene3D" id="3.40.50.300">
    <property type="entry name" value="P-loop containing nucleotide triphosphate hydrolases"/>
    <property type="match status" value="1"/>
</dbReference>
<reference evidence="1" key="2">
    <citation type="submission" date="2020-06" db="EMBL/GenBank/DDBJ databases">
        <authorList>
            <person name="Wang Y."/>
        </authorList>
    </citation>
    <scope>NUCLEOTIDE SEQUENCE</scope>
    <source>
        <strain evidence="2">C4</strain>
        <strain evidence="1">L14</strain>
    </source>
</reference>
<protein>
    <submittedName>
        <fullName evidence="1">AAA family ATPase</fullName>
    </submittedName>
</protein>
<dbReference type="Pfam" id="PF13671">
    <property type="entry name" value="AAA_33"/>
    <property type="match status" value="1"/>
</dbReference>
<proteinExistence type="predicted"/>
<dbReference type="AlphaFoldDB" id="A0A7K4M7L4"/>
<accession>A0A7K4M7L4</accession>
<gene>
    <name evidence="2" type="ORF">HX850_03825</name>
    <name evidence="1" type="ORF">HX860_00185</name>
</gene>
<evidence type="ECO:0000313" key="3">
    <source>
        <dbReference type="Proteomes" id="UP000568446"/>
    </source>
</evidence>
<dbReference type="Proteomes" id="UP000587702">
    <property type="component" value="Unassembled WGS sequence"/>
</dbReference>
<dbReference type="SUPFAM" id="SSF52540">
    <property type="entry name" value="P-loop containing nucleoside triphosphate hydrolases"/>
    <property type="match status" value="1"/>
</dbReference>
<evidence type="ECO:0000313" key="1">
    <source>
        <dbReference type="EMBL" id="NWJ19495.1"/>
    </source>
</evidence>
<reference evidence="3 4" key="1">
    <citation type="journal article" date="2019" name="Environ. Microbiol.">
        <title>Genomics insights into ecotype formation of ammonia-oxidizing archaea in the deep ocean.</title>
        <authorList>
            <person name="Wang Y."/>
            <person name="Huang J.M."/>
            <person name="Cui G.J."/>
            <person name="Nunoura T."/>
            <person name="Takaki Y."/>
            <person name="Li W.L."/>
            <person name="Li J."/>
            <person name="Gao Z.M."/>
            <person name="Takai K."/>
            <person name="Zhang A.Q."/>
            <person name="Stepanauskas R."/>
        </authorList>
    </citation>
    <scope>NUCLEOTIDE SEQUENCE [LARGE SCALE GENOMIC DNA]</scope>
    <source>
        <strain evidence="2 3">C4</strain>
        <strain evidence="1 4">L14</strain>
    </source>
</reference>